<dbReference type="Proteomes" id="UP000310200">
    <property type="component" value="Unassembled WGS sequence"/>
</dbReference>
<dbReference type="InterPro" id="IPR050527">
    <property type="entry name" value="Snail/Krueppel_Znf"/>
</dbReference>
<feature type="region of interest" description="Disordered" evidence="8">
    <location>
        <begin position="1"/>
        <end position="68"/>
    </location>
</feature>
<dbReference type="PROSITE" id="PS50157">
    <property type="entry name" value="ZINC_FINGER_C2H2_2"/>
    <property type="match status" value="4"/>
</dbReference>
<evidence type="ECO:0000256" key="3">
    <source>
        <dbReference type="ARBA" id="ARBA00022771"/>
    </source>
</evidence>
<feature type="domain" description="C2H2-type" evidence="9">
    <location>
        <begin position="355"/>
        <end position="384"/>
    </location>
</feature>
<evidence type="ECO:0000256" key="1">
    <source>
        <dbReference type="ARBA" id="ARBA00022723"/>
    </source>
</evidence>
<protein>
    <recommendedName>
        <fullName evidence="9">C2H2-type domain-containing protein</fullName>
    </recommendedName>
</protein>
<organism evidence="10 11">
    <name type="scientific">Temnothorax longispinosus</name>
    <dbReference type="NCBI Taxonomy" id="300112"/>
    <lineage>
        <taxon>Eukaryota</taxon>
        <taxon>Metazoa</taxon>
        <taxon>Ecdysozoa</taxon>
        <taxon>Arthropoda</taxon>
        <taxon>Hexapoda</taxon>
        <taxon>Insecta</taxon>
        <taxon>Pterygota</taxon>
        <taxon>Neoptera</taxon>
        <taxon>Endopterygota</taxon>
        <taxon>Hymenoptera</taxon>
        <taxon>Apocrita</taxon>
        <taxon>Aculeata</taxon>
        <taxon>Formicoidea</taxon>
        <taxon>Formicidae</taxon>
        <taxon>Myrmicinae</taxon>
        <taxon>Temnothorax</taxon>
    </lineage>
</organism>
<dbReference type="Gene3D" id="3.30.160.60">
    <property type="entry name" value="Classic Zinc Finger"/>
    <property type="match status" value="3"/>
</dbReference>
<feature type="domain" description="C2H2-type" evidence="9">
    <location>
        <begin position="304"/>
        <end position="331"/>
    </location>
</feature>
<keyword evidence="5" id="KW-0539">Nucleus</keyword>
<accession>A0A4S2KRY3</accession>
<dbReference type="STRING" id="300112.A0A4S2KRY3"/>
<keyword evidence="4" id="KW-0862">Zinc</keyword>
<keyword evidence="2" id="KW-0677">Repeat</keyword>
<comment type="similarity">
    <text evidence="6">Belongs to the snail C2H2-type zinc-finger protein family.</text>
</comment>
<evidence type="ECO:0000259" key="9">
    <source>
        <dbReference type="PROSITE" id="PS50157"/>
    </source>
</evidence>
<keyword evidence="11" id="KW-1185">Reference proteome</keyword>
<feature type="domain" description="C2H2-type" evidence="9">
    <location>
        <begin position="429"/>
        <end position="453"/>
    </location>
</feature>
<evidence type="ECO:0000313" key="11">
    <source>
        <dbReference type="Proteomes" id="UP000310200"/>
    </source>
</evidence>
<reference evidence="10 11" key="1">
    <citation type="journal article" date="2019" name="Philos. Trans. R. Soc. Lond., B, Biol. Sci.">
        <title>Ant behaviour and brain gene expression of defending hosts depend on the ecological success of the intruding social parasite.</title>
        <authorList>
            <person name="Kaur R."/>
            <person name="Stoldt M."/>
            <person name="Jongepier E."/>
            <person name="Feldmeyer B."/>
            <person name="Menzel F."/>
            <person name="Bornberg-Bauer E."/>
            <person name="Foitzik S."/>
        </authorList>
    </citation>
    <scope>NUCLEOTIDE SEQUENCE [LARGE SCALE GENOMIC DNA]</scope>
    <source>
        <tissue evidence="10">Whole body</tissue>
    </source>
</reference>
<dbReference type="InterPro" id="IPR013087">
    <property type="entry name" value="Znf_C2H2_type"/>
</dbReference>
<dbReference type="InterPro" id="IPR036236">
    <property type="entry name" value="Znf_C2H2_sf"/>
</dbReference>
<evidence type="ECO:0000256" key="7">
    <source>
        <dbReference type="PROSITE-ProRule" id="PRU00042"/>
    </source>
</evidence>
<evidence type="ECO:0000256" key="2">
    <source>
        <dbReference type="ARBA" id="ARBA00022737"/>
    </source>
</evidence>
<evidence type="ECO:0000256" key="5">
    <source>
        <dbReference type="ARBA" id="ARBA00023242"/>
    </source>
</evidence>
<feature type="region of interest" description="Disordered" evidence="8">
    <location>
        <begin position="148"/>
        <end position="168"/>
    </location>
</feature>
<comment type="caution">
    <text evidence="10">The sequence shown here is derived from an EMBL/GenBank/DDBJ whole genome shotgun (WGS) entry which is preliminary data.</text>
</comment>
<keyword evidence="3 7" id="KW-0863">Zinc-finger</keyword>
<dbReference type="SMART" id="SM00355">
    <property type="entry name" value="ZnF_C2H2"/>
    <property type="match status" value="8"/>
</dbReference>
<evidence type="ECO:0000313" key="10">
    <source>
        <dbReference type="EMBL" id="TGZ52645.1"/>
    </source>
</evidence>
<dbReference type="Pfam" id="PF00096">
    <property type="entry name" value="zf-C2H2"/>
    <property type="match status" value="1"/>
</dbReference>
<feature type="compositionally biased region" description="Low complexity" evidence="8">
    <location>
        <begin position="150"/>
        <end position="163"/>
    </location>
</feature>
<evidence type="ECO:0000256" key="4">
    <source>
        <dbReference type="ARBA" id="ARBA00022833"/>
    </source>
</evidence>
<proteinExistence type="inferred from homology"/>
<dbReference type="GO" id="GO:0000981">
    <property type="term" value="F:DNA-binding transcription factor activity, RNA polymerase II-specific"/>
    <property type="evidence" value="ECO:0007669"/>
    <property type="project" value="TreeGrafter"/>
</dbReference>
<dbReference type="PANTHER" id="PTHR24388">
    <property type="entry name" value="ZINC FINGER PROTEIN"/>
    <property type="match status" value="1"/>
</dbReference>
<evidence type="ECO:0000256" key="8">
    <source>
        <dbReference type="SAM" id="MobiDB-lite"/>
    </source>
</evidence>
<feature type="domain" description="C2H2-type" evidence="9">
    <location>
        <begin position="211"/>
        <end position="233"/>
    </location>
</feature>
<dbReference type="GO" id="GO:0008270">
    <property type="term" value="F:zinc ion binding"/>
    <property type="evidence" value="ECO:0007669"/>
    <property type="project" value="UniProtKB-KW"/>
</dbReference>
<gene>
    <name evidence="10" type="ORF">DBV15_07734</name>
</gene>
<dbReference type="GO" id="GO:0000978">
    <property type="term" value="F:RNA polymerase II cis-regulatory region sequence-specific DNA binding"/>
    <property type="evidence" value="ECO:0007669"/>
    <property type="project" value="TreeGrafter"/>
</dbReference>
<dbReference type="AlphaFoldDB" id="A0A4S2KRY3"/>
<sequence length="509" mass="59186">MRRRNQKTDRMLKLDEIEGENVPKKTRKTAEEKKSKGHRKSKHASGSGRKLRSSVEAVPHKVEPPEEETPMDLLYLTKDPSGVSCKIEPSVSNEDNYIPMPPLRTLEDAGVRMEELFEQSMHKISKNQKNGRWKHSYNKMVYLRKCAANSDQSTQDETSQSTSSEEHERIPKIILEDIVYDNSAKIKRDKKWTKKVNPLSLHYTDKKRPYLKCPACGATFFSPNTYQRHLLSHLHATADNGYMCNFCNYCNAEPGMLFAHLTKHQNQCESCNESLLRKDNYEKHYQCSTSLLEYGLKRDHHGMFACAVCELVFDLLAQLERHWFKHTCKKQKSYQCNECSGIYENLETLKNHICLKCPICGEVYENLHRLKIHTMWTKHNLKCPICSYEFILSMDHEKHMALHRKVYQPMKSSSNDYMHCLRAADGKTFQCNLCDKIFYALSALRTHLTEEHSVGNVKVEEEEIMEDDGYELKGDAIDIVVVPDFKDSDIYYDNEIDPLKQETDLYDPS</sequence>
<feature type="compositionally biased region" description="Basic and acidic residues" evidence="8">
    <location>
        <begin position="1"/>
        <end position="16"/>
    </location>
</feature>
<dbReference type="PANTHER" id="PTHR24388:SF104">
    <property type="entry name" value="AT-RICH BINDING PROTEIN-RELATED"/>
    <property type="match status" value="1"/>
</dbReference>
<keyword evidence="1" id="KW-0479">Metal-binding</keyword>
<dbReference type="SUPFAM" id="SSF57667">
    <property type="entry name" value="beta-beta-alpha zinc fingers"/>
    <property type="match status" value="3"/>
</dbReference>
<dbReference type="PROSITE" id="PS00028">
    <property type="entry name" value="ZINC_FINGER_C2H2_1"/>
    <property type="match status" value="4"/>
</dbReference>
<name>A0A4S2KRY3_9HYME</name>
<dbReference type="EMBL" id="QBLH01001213">
    <property type="protein sequence ID" value="TGZ52645.1"/>
    <property type="molecule type" value="Genomic_DNA"/>
</dbReference>
<evidence type="ECO:0000256" key="6">
    <source>
        <dbReference type="ARBA" id="ARBA00037948"/>
    </source>
</evidence>